<gene>
    <name evidence="1" type="ORF">Taro_041853</name>
</gene>
<evidence type="ECO:0000313" key="1">
    <source>
        <dbReference type="EMBL" id="MQM08994.1"/>
    </source>
</evidence>
<name>A0A843WYD6_COLES</name>
<comment type="caution">
    <text evidence="1">The sequence shown here is derived from an EMBL/GenBank/DDBJ whole genome shotgun (WGS) entry which is preliminary data.</text>
</comment>
<dbReference type="Proteomes" id="UP000652761">
    <property type="component" value="Unassembled WGS sequence"/>
</dbReference>
<protein>
    <submittedName>
        <fullName evidence="1">Uncharacterized protein</fullName>
    </submittedName>
</protein>
<reference evidence="1" key="1">
    <citation type="submission" date="2017-07" db="EMBL/GenBank/DDBJ databases">
        <title>Taro Niue Genome Assembly and Annotation.</title>
        <authorList>
            <person name="Atibalentja N."/>
            <person name="Keating K."/>
            <person name="Fields C.J."/>
        </authorList>
    </citation>
    <scope>NUCLEOTIDE SEQUENCE</scope>
    <source>
        <strain evidence="1">Niue_2</strain>
        <tissue evidence="1">Leaf</tissue>
    </source>
</reference>
<dbReference type="AlphaFoldDB" id="A0A843WYD6"/>
<dbReference type="EMBL" id="NMUH01004262">
    <property type="protein sequence ID" value="MQM08994.1"/>
    <property type="molecule type" value="Genomic_DNA"/>
</dbReference>
<accession>A0A843WYD6</accession>
<organism evidence="1 2">
    <name type="scientific">Colocasia esculenta</name>
    <name type="common">Wild taro</name>
    <name type="synonym">Arum esculentum</name>
    <dbReference type="NCBI Taxonomy" id="4460"/>
    <lineage>
        <taxon>Eukaryota</taxon>
        <taxon>Viridiplantae</taxon>
        <taxon>Streptophyta</taxon>
        <taxon>Embryophyta</taxon>
        <taxon>Tracheophyta</taxon>
        <taxon>Spermatophyta</taxon>
        <taxon>Magnoliopsida</taxon>
        <taxon>Liliopsida</taxon>
        <taxon>Araceae</taxon>
        <taxon>Aroideae</taxon>
        <taxon>Colocasieae</taxon>
        <taxon>Colocasia</taxon>
    </lineage>
</organism>
<evidence type="ECO:0000313" key="2">
    <source>
        <dbReference type="Proteomes" id="UP000652761"/>
    </source>
</evidence>
<keyword evidence="2" id="KW-1185">Reference proteome</keyword>
<sequence>MVLLTWLLGVSRGNTWLFLPDLVEVSDVGACLETLVSRGCSGVPVVLLPIVGVPAALAGRDSLSQEFVVGRLWWWFIAPCVANSVSSERERL</sequence>
<proteinExistence type="predicted"/>